<keyword evidence="2" id="KW-1133">Transmembrane helix</keyword>
<feature type="transmembrane region" description="Helical" evidence="2">
    <location>
        <begin position="56"/>
        <end position="76"/>
    </location>
</feature>
<keyword evidence="2" id="KW-0812">Transmembrane</keyword>
<protein>
    <submittedName>
        <fullName evidence="3">Uncharacterized protein</fullName>
    </submittedName>
</protein>
<keyword evidence="4" id="KW-1185">Reference proteome</keyword>
<evidence type="ECO:0000256" key="2">
    <source>
        <dbReference type="SAM" id="Phobius"/>
    </source>
</evidence>
<evidence type="ECO:0000313" key="4">
    <source>
        <dbReference type="Proteomes" id="UP001163064"/>
    </source>
</evidence>
<keyword evidence="2" id="KW-0472">Membrane</keyword>
<reference evidence="3" key="1">
    <citation type="submission" date="2022-10" db="EMBL/GenBank/DDBJ databases">
        <title>Streptomyces beihaiensis sp. nov., a chitin degrading actinobacterium, isolated from shrimp pond soil.</title>
        <authorList>
            <person name="Xie J."/>
            <person name="Shen N."/>
        </authorList>
    </citation>
    <scope>NUCLEOTIDE SEQUENCE</scope>
    <source>
        <strain evidence="3">GXMU-J5</strain>
    </source>
</reference>
<evidence type="ECO:0000256" key="1">
    <source>
        <dbReference type="SAM" id="MobiDB-lite"/>
    </source>
</evidence>
<dbReference type="RefSeq" id="WP_266599103.1">
    <property type="nucleotide sequence ID" value="NZ_JAPHNL010000111.1"/>
</dbReference>
<name>A0ABT3TTY5_9ACTN</name>
<organism evidence="3 4">
    <name type="scientific">Streptomyces beihaiensis</name>
    <dbReference type="NCBI Taxonomy" id="2984495"/>
    <lineage>
        <taxon>Bacteria</taxon>
        <taxon>Bacillati</taxon>
        <taxon>Actinomycetota</taxon>
        <taxon>Actinomycetes</taxon>
        <taxon>Kitasatosporales</taxon>
        <taxon>Streptomycetaceae</taxon>
        <taxon>Streptomyces</taxon>
    </lineage>
</organism>
<gene>
    <name evidence="3" type="ORF">OFY01_12105</name>
</gene>
<dbReference type="Proteomes" id="UP001163064">
    <property type="component" value="Unassembled WGS sequence"/>
</dbReference>
<comment type="caution">
    <text evidence="3">The sequence shown here is derived from an EMBL/GenBank/DDBJ whole genome shotgun (WGS) entry which is preliminary data.</text>
</comment>
<feature type="region of interest" description="Disordered" evidence="1">
    <location>
        <begin position="163"/>
        <end position="197"/>
    </location>
</feature>
<feature type="transmembrane region" description="Helical" evidence="2">
    <location>
        <begin position="21"/>
        <end position="44"/>
    </location>
</feature>
<feature type="compositionally biased region" description="Gly residues" evidence="1">
    <location>
        <begin position="173"/>
        <end position="182"/>
    </location>
</feature>
<proteinExistence type="predicted"/>
<evidence type="ECO:0000313" key="3">
    <source>
        <dbReference type="EMBL" id="MCX3060489.1"/>
    </source>
</evidence>
<dbReference type="EMBL" id="JAPHNL010000111">
    <property type="protein sequence ID" value="MCX3060489.1"/>
    <property type="molecule type" value="Genomic_DNA"/>
</dbReference>
<accession>A0ABT3TTY5</accession>
<sequence>MRIARPRFARPRVAPPRPARPALWVALGALAAGAVLCVAGWYGVSGERFVARQVPYLASCTAPGAALIVAGTVLLTHGRDGLGAARTAELYELYELLGAVGADRRGEAGAAGGPAAPVPSSDTLLRVPGGSLWHRADCPLVEGKPHAVPVDATALAAGGLRPCPVCEPPDGSGDAGGAGTEAGDGAEGDAGPTGTGD</sequence>